<accession>A0A6G0ST21</accession>
<dbReference type="Proteomes" id="UP000475862">
    <property type="component" value="Unassembled WGS sequence"/>
</dbReference>
<dbReference type="EMBL" id="VYZN01003159">
    <property type="protein sequence ID" value="KAE9521298.1"/>
    <property type="molecule type" value="Genomic_DNA"/>
</dbReference>
<dbReference type="InterPro" id="IPR012337">
    <property type="entry name" value="RNaseH-like_sf"/>
</dbReference>
<dbReference type="OrthoDB" id="6603692at2759"/>
<dbReference type="Pfam" id="PF05699">
    <property type="entry name" value="Dimer_Tnp_hAT"/>
    <property type="match status" value="1"/>
</dbReference>
<evidence type="ECO:0000259" key="1">
    <source>
        <dbReference type="SMART" id="SM00597"/>
    </source>
</evidence>
<dbReference type="SUPFAM" id="SSF53098">
    <property type="entry name" value="Ribonuclease H-like"/>
    <property type="match status" value="1"/>
</dbReference>
<feature type="domain" description="TTF-type" evidence="1">
    <location>
        <begin position="50"/>
        <end position="136"/>
    </location>
</feature>
<reference evidence="2 3" key="1">
    <citation type="submission" date="2019-08" db="EMBL/GenBank/DDBJ databases">
        <title>The genome of the soybean aphid Biotype 1, its phylome, world population structure and adaptation to the North American continent.</title>
        <authorList>
            <person name="Giordano R."/>
            <person name="Donthu R.K."/>
            <person name="Hernandez A.G."/>
            <person name="Wright C.L."/>
            <person name="Zimin A.V."/>
        </authorList>
    </citation>
    <scope>NUCLEOTIDE SEQUENCE [LARGE SCALE GENOMIC DNA]</scope>
    <source>
        <tissue evidence="2">Whole aphids</tissue>
    </source>
</reference>
<comment type="caution">
    <text evidence="2">The sequence shown here is derived from an EMBL/GenBank/DDBJ whole genome shotgun (WGS) entry which is preliminary data.</text>
</comment>
<keyword evidence="3" id="KW-1185">Reference proteome</keyword>
<dbReference type="PANTHER" id="PTHR45749:SF28">
    <property type="entry name" value="ZINC FINGER MYM-TYPE PROTEIN 1-LIKE-RELATED"/>
    <property type="match status" value="1"/>
</dbReference>
<evidence type="ECO:0000313" key="2">
    <source>
        <dbReference type="EMBL" id="KAE9521298.1"/>
    </source>
</evidence>
<dbReference type="GO" id="GO:0046983">
    <property type="term" value="F:protein dimerization activity"/>
    <property type="evidence" value="ECO:0007669"/>
    <property type="project" value="InterPro"/>
</dbReference>
<dbReference type="SMART" id="SM00597">
    <property type="entry name" value="ZnF_TTF"/>
    <property type="match status" value="1"/>
</dbReference>
<dbReference type="PANTHER" id="PTHR45749">
    <property type="match status" value="1"/>
</dbReference>
<dbReference type="InterPro" id="IPR008906">
    <property type="entry name" value="HATC_C_dom"/>
</dbReference>
<gene>
    <name evidence="2" type="ORF">AGLY_018317</name>
</gene>
<name>A0A6G0ST21_APHGL</name>
<protein>
    <recommendedName>
        <fullName evidence="1">TTF-type domain-containing protein</fullName>
    </recommendedName>
</protein>
<sequence length="513" mass="59741">MNPIYDPIVCLLGTPFSQCNARDKTDILKQGKPTPSLSCLTSDKKGGKVFSRSFSVAWYKQHSWLCGSYYLEKLFCWPCLVLGHTKSVWSTEGYCDFKNLARSLQRHELSKEHIRNHFNLKNLEKNSVTIVDALSEHGKLFKNYYNENVRLNRLFMEHIIEIVIFLAKQELAFRGHDESSNSLNKVGKRIPQFVQTRWSSRSKILNLLVNEWPNFITVFDTISIDPKSSAESICGAIGHSKNLKSFEFAFIAHIFNDIFLITNHLFNTLQTKSFDIEYCLRKIKTTCDLIEKKRNDDNFLNYFNTAVELTKHTTTTRQNSKNELSCKMLFYEIIDNIIMQLNTRFSDTDKLKFLQLGDVTKFKEYSTTFPDSGLNCLKNTFTNIFQDNNKLKTELEVLYSDIRYHNLQHVYDLIKIFESDGLKEVMPEVYKLFALILTIPSTSVSVERSFSCLKRIKTYLRNSTCQQRLSSLSTISIEKLLIQQLKETEPFFDDVINMYASQKERVIDLIYKT</sequence>
<dbReference type="AlphaFoldDB" id="A0A6G0ST21"/>
<dbReference type="InterPro" id="IPR006580">
    <property type="entry name" value="Znf_TTF"/>
</dbReference>
<organism evidence="2 3">
    <name type="scientific">Aphis glycines</name>
    <name type="common">Soybean aphid</name>
    <dbReference type="NCBI Taxonomy" id="307491"/>
    <lineage>
        <taxon>Eukaryota</taxon>
        <taxon>Metazoa</taxon>
        <taxon>Ecdysozoa</taxon>
        <taxon>Arthropoda</taxon>
        <taxon>Hexapoda</taxon>
        <taxon>Insecta</taxon>
        <taxon>Pterygota</taxon>
        <taxon>Neoptera</taxon>
        <taxon>Paraneoptera</taxon>
        <taxon>Hemiptera</taxon>
        <taxon>Sternorrhyncha</taxon>
        <taxon>Aphidomorpha</taxon>
        <taxon>Aphidoidea</taxon>
        <taxon>Aphididae</taxon>
        <taxon>Aphidini</taxon>
        <taxon>Aphis</taxon>
        <taxon>Aphis</taxon>
    </lineage>
</organism>
<proteinExistence type="predicted"/>
<evidence type="ECO:0000313" key="3">
    <source>
        <dbReference type="Proteomes" id="UP000475862"/>
    </source>
</evidence>